<proteinExistence type="inferred from homology"/>
<evidence type="ECO:0000259" key="3">
    <source>
        <dbReference type="Pfam" id="PF01408"/>
    </source>
</evidence>
<dbReference type="Gene3D" id="3.40.50.720">
    <property type="entry name" value="NAD(P)-binding Rossmann-like Domain"/>
    <property type="match status" value="1"/>
</dbReference>
<reference evidence="5" key="1">
    <citation type="submission" date="2021-11" db="EMBL/GenBank/DDBJ databases">
        <title>Description of a new species Pelosinus isolated from the bottom sediments of Lake Baikal.</title>
        <authorList>
            <person name="Zakharyuk A."/>
        </authorList>
    </citation>
    <scope>NUCLEOTIDE SEQUENCE</scope>
    <source>
        <strain evidence="5">Bkl1</strain>
    </source>
</reference>
<dbReference type="RefSeq" id="WP_229537212.1">
    <property type="nucleotide sequence ID" value="NZ_JAJHJB010000060.1"/>
</dbReference>
<dbReference type="SUPFAM" id="SSF55347">
    <property type="entry name" value="Glyceraldehyde-3-phosphate dehydrogenase-like, C-terminal domain"/>
    <property type="match status" value="1"/>
</dbReference>
<dbReference type="SUPFAM" id="SSF51735">
    <property type="entry name" value="NAD(P)-binding Rossmann-fold domains"/>
    <property type="match status" value="1"/>
</dbReference>
<evidence type="ECO:0000256" key="1">
    <source>
        <dbReference type="ARBA" id="ARBA00010928"/>
    </source>
</evidence>
<dbReference type="PANTHER" id="PTHR22604:SF105">
    <property type="entry name" value="TRANS-1,2-DIHYDROBENZENE-1,2-DIOL DEHYDROGENASE"/>
    <property type="match status" value="1"/>
</dbReference>
<organism evidence="5 6">
    <name type="scientific">Pelosinus baikalensis</name>
    <dbReference type="NCBI Taxonomy" id="2892015"/>
    <lineage>
        <taxon>Bacteria</taxon>
        <taxon>Bacillati</taxon>
        <taxon>Bacillota</taxon>
        <taxon>Negativicutes</taxon>
        <taxon>Selenomonadales</taxon>
        <taxon>Sporomusaceae</taxon>
        <taxon>Pelosinus</taxon>
    </lineage>
</organism>
<evidence type="ECO:0000259" key="4">
    <source>
        <dbReference type="Pfam" id="PF22725"/>
    </source>
</evidence>
<dbReference type="Proteomes" id="UP001165492">
    <property type="component" value="Unassembled WGS sequence"/>
</dbReference>
<dbReference type="Pfam" id="PF01408">
    <property type="entry name" value="GFO_IDH_MocA"/>
    <property type="match status" value="1"/>
</dbReference>
<accession>A0ABS8I0K1</accession>
<comment type="caution">
    <text evidence="5">The sequence shown here is derived from an EMBL/GenBank/DDBJ whole genome shotgun (WGS) entry which is preliminary data.</text>
</comment>
<evidence type="ECO:0000256" key="2">
    <source>
        <dbReference type="ARBA" id="ARBA00023002"/>
    </source>
</evidence>
<dbReference type="Gene3D" id="3.30.360.10">
    <property type="entry name" value="Dihydrodipicolinate Reductase, domain 2"/>
    <property type="match status" value="1"/>
</dbReference>
<gene>
    <name evidence="5" type="ORF">LMF89_23700</name>
</gene>
<dbReference type="InterPro" id="IPR055170">
    <property type="entry name" value="GFO_IDH_MocA-like_dom"/>
</dbReference>
<protein>
    <submittedName>
        <fullName evidence="5">Gfo/Idh/MocA family oxidoreductase</fullName>
    </submittedName>
</protein>
<dbReference type="InterPro" id="IPR036291">
    <property type="entry name" value="NAD(P)-bd_dom_sf"/>
</dbReference>
<name>A0ABS8I0K1_9FIRM</name>
<feature type="domain" description="GFO/IDH/MocA-like oxidoreductase" evidence="4">
    <location>
        <begin position="131"/>
        <end position="246"/>
    </location>
</feature>
<feature type="domain" description="Gfo/Idh/MocA-like oxidoreductase N-terminal" evidence="3">
    <location>
        <begin position="5"/>
        <end position="119"/>
    </location>
</feature>
<evidence type="ECO:0000313" key="5">
    <source>
        <dbReference type="EMBL" id="MCC5468344.1"/>
    </source>
</evidence>
<dbReference type="PANTHER" id="PTHR22604">
    <property type="entry name" value="OXIDOREDUCTASES"/>
    <property type="match status" value="1"/>
</dbReference>
<evidence type="ECO:0000313" key="6">
    <source>
        <dbReference type="Proteomes" id="UP001165492"/>
    </source>
</evidence>
<dbReference type="InterPro" id="IPR050984">
    <property type="entry name" value="Gfo/Idh/MocA_domain"/>
</dbReference>
<comment type="similarity">
    <text evidence="1">Belongs to the Gfo/Idh/MocA family.</text>
</comment>
<dbReference type="Pfam" id="PF22725">
    <property type="entry name" value="GFO_IDH_MocA_C3"/>
    <property type="match status" value="1"/>
</dbReference>
<keyword evidence="2" id="KW-0560">Oxidoreductase</keyword>
<keyword evidence="6" id="KW-1185">Reference proteome</keyword>
<dbReference type="EMBL" id="JAJHJB010000060">
    <property type="protein sequence ID" value="MCC5468344.1"/>
    <property type="molecule type" value="Genomic_DNA"/>
</dbReference>
<sequence>MTTLKWGILGPGAIALDFAKAIREVNGSIYAVGARNLEKAKAFASIYHIEKVYGNYEEMLNDPGIDVVYIATPHSNHYEFIMKSLHNNKHVFCEKAITLNSRQLREIVATAEQKSLVVAEAMTVYHMPLLKKLRHIVTSGQIGTLKMIQVSFGSCKEYDVTNRFFSKELAGGALLDIGTYALSFARYFLSSQPYEVLTTAKKFETGVDEQSGILLKNSKDEMAVISLTMRAKMPKRGVIAGELGFITIDNFPRASEATIHYLDGKVEVIEAGETQKALVYEVEDMNQCILNKAKMDTVELSMDVMEIMDEVRSRWGIRYPFE</sequence>
<dbReference type="InterPro" id="IPR000683">
    <property type="entry name" value="Gfo/Idh/MocA-like_OxRdtase_N"/>
</dbReference>